<proteinExistence type="predicted"/>
<keyword evidence="3" id="KW-1185">Reference proteome</keyword>
<comment type="caution">
    <text evidence="2">The sequence shown here is derived from an EMBL/GenBank/DDBJ whole genome shotgun (WGS) entry which is preliminary data.</text>
</comment>
<reference evidence="2 3" key="1">
    <citation type="submission" date="2019-08" db="EMBL/GenBank/DDBJ databases">
        <title>Bradyrhizobium hipponensis sp. nov., a rhizobium isolated from a Lupinus angustifolius root nodule in Tunisia.</title>
        <authorList>
            <person name="Off K."/>
            <person name="Rejili M."/>
            <person name="Mars M."/>
            <person name="Brachmann A."/>
            <person name="Marin M."/>
        </authorList>
    </citation>
    <scope>NUCLEOTIDE SEQUENCE [LARGE SCALE GENOMIC DNA]</scope>
    <source>
        <strain evidence="3">aSej3</strain>
    </source>
</reference>
<dbReference type="AlphaFoldDB" id="A0A5S4YAI2"/>
<dbReference type="SMART" id="SM00507">
    <property type="entry name" value="HNHc"/>
    <property type="match status" value="1"/>
</dbReference>
<dbReference type="EMBL" id="VSTH01000226">
    <property type="protein sequence ID" value="TYO61028.1"/>
    <property type="molecule type" value="Genomic_DNA"/>
</dbReference>
<dbReference type="Proteomes" id="UP000324797">
    <property type="component" value="Unassembled WGS sequence"/>
</dbReference>
<name>A0A5S4YAI2_9BRAD</name>
<sequence length="294" mass="33788">MKLPYFDDNPELNALRNAMGASLRDYTPPPPSDTLTIEEIERLSGEGIEIPLDEVRVLNDGTHIYKGRRVIVYIRDVAEYGGRTSMPKYHLAMCSTLSMMMEAGRFKTRYVVATRDDGRFSIQRIRGDIAIKSDEQLNVCQQCLDELNYKSFSMRRTVDWRREAVQGFSIKAFFDEFGKSCVWAMPKFDAINAPTNVYSPHFYRIAKALKEKRGYRCEQAGCGINLAEPGSRRFLHAHHLNADKSDNHPTNIRLLCIRCHANEFQHSHVRENPDYAAFFRRFPKTESTASPPKP</sequence>
<evidence type="ECO:0000259" key="1">
    <source>
        <dbReference type="SMART" id="SM00507"/>
    </source>
</evidence>
<keyword evidence="2" id="KW-0378">Hydrolase</keyword>
<organism evidence="2 3">
    <name type="scientific">Bradyrhizobium hipponense</name>
    <dbReference type="NCBI Taxonomy" id="2605638"/>
    <lineage>
        <taxon>Bacteria</taxon>
        <taxon>Pseudomonadati</taxon>
        <taxon>Pseudomonadota</taxon>
        <taxon>Alphaproteobacteria</taxon>
        <taxon>Hyphomicrobiales</taxon>
        <taxon>Nitrobacteraceae</taxon>
        <taxon>Bradyrhizobium</taxon>
    </lineage>
</organism>
<evidence type="ECO:0000313" key="2">
    <source>
        <dbReference type="EMBL" id="TYO61028.1"/>
    </source>
</evidence>
<accession>A0A5S4YAI2</accession>
<dbReference type="InterPro" id="IPR003615">
    <property type="entry name" value="HNH_nuc"/>
</dbReference>
<gene>
    <name evidence="2" type="ORF">FXV83_40455</name>
</gene>
<feature type="domain" description="HNH nuclease" evidence="1">
    <location>
        <begin position="205"/>
        <end position="261"/>
    </location>
</feature>
<dbReference type="GO" id="GO:0004519">
    <property type="term" value="F:endonuclease activity"/>
    <property type="evidence" value="ECO:0007669"/>
    <property type="project" value="UniProtKB-KW"/>
</dbReference>
<protein>
    <submittedName>
        <fullName evidence="2">HNH endonuclease</fullName>
    </submittedName>
</protein>
<keyword evidence="2" id="KW-0255">Endonuclease</keyword>
<dbReference type="CDD" id="cd00085">
    <property type="entry name" value="HNHc"/>
    <property type="match status" value="1"/>
</dbReference>
<dbReference type="RefSeq" id="WP_148745613.1">
    <property type="nucleotide sequence ID" value="NZ_VSTH01000226.1"/>
</dbReference>
<evidence type="ECO:0000313" key="3">
    <source>
        <dbReference type="Proteomes" id="UP000324797"/>
    </source>
</evidence>
<keyword evidence="2" id="KW-0540">Nuclease</keyword>